<dbReference type="Pfam" id="PF08281">
    <property type="entry name" value="Sigma70_r4_2"/>
    <property type="match status" value="1"/>
</dbReference>
<evidence type="ECO:0000256" key="1">
    <source>
        <dbReference type="ARBA" id="ARBA00010641"/>
    </source>
</evidence>
<dbReference type="InterPro" id="IPR036388">
    <property type="entry name" value="WH-like_DNA-bd_sf"/>
</dbReference>
<evidence type="ECO:0000256" key="3">
    <source>
        <dbReference type="ARBA" id="ARBA00023082"/>
    </source>
</evidence>
<dbReference type="InterPro" id="IPR013249">
    <property type="entry name" value="RNA_pol_sigma70_r4_t2"/>
</dbReference>
<dbReference type="InterPro" id="IPR013325">
    <property type="entry name" value="RNA_pol_sigma_r2"/>
</dbReference>
<feature type="domain" description="RNA polymerase sigma factor 70 region 4 type 2" evidence="8">
    <location>
        <begin position="110"/>
        <end position="161"/>
    </location>
</feature>
<dbReference type="InterPro" id="IPR013324">
    <property type="entry name" value="RNA_pol_sigma_r3/r4-like"/>
</dbReference>
<evidence type="ECO:0000256" key="6">
    <source>
        <dbReference type="RuleBase" id="RU000716"/>
    </source>
</evidence>
<keyword evidence="5 6" id="KW-0804">Transcription</keyword>
<dbReference type="EMBL" id="RSFW01000009">
    <property type="protein sequence ID" value="RSD28271.1"/>
    <property type="molecule type" value="Genomic_DNA"/>
</dbReference>
<keyword evidence="4 6" id="KW-0238">DNA-binding</keyword>
<dbReference type="PANTHER" id="PTHR43133">
    <property type="entry name" value="RNA POLYMERASE ECF-TYPE SIGMA FACTO"/>
    <property type="match status" value="1"/>
</dbReference>
<dbReference type="GO" id="GO:0016987">
    <property type="term" value="F:sigma factor activity"/>
    <property type="evidence" value="ECO:0007669"/>
    <property type="project" value="UniProtKB-KW"/>
</dbReference>
<dbReference type="NCBIfam" id="TIGR02937">
    <property type="entry name" value="sigma70-ECF"/>
    <property type="match status" value="1"/>
</dbReference>
<comment type="similarity">
    <text evidence="1 6">Belongs to the sigma-70 factor family. ECF subfamily.</text>
</comment>
<dbReference type="InterPro" id="IPR007627">
    <property type="entry name" value="RNA_pol_sigma70_r2"/>
</dbReference>
<dbReference type="SUPFAM" id="SSF88659">
    <property type="entry name" value="Sigma3 and sigma4 domains of RNA polymerase sigma factors"/>
    <property type="match status" value="1"/>
</dbReference>
<evidence type="ECO:0000256" key="2">
    <source>
        <dbReference type="ARBA" id="ARBA00023015"/>
    </source>
</evidence>
<feature type="domain" description="RNA polymerase sigma-70 region 2" evidence="7">
    <location>
        <begin position="14"/>
        <end position="80"/>
    </location>
</feature>
<evidence type="ECO:0000256" key="5">
    <source>
        <dbReference type="ARBA" id="ARBA00023163"/>
    </source>
</evidence>
<dbReference type="CDD" id="cd06171">
    <property type="entry name" value="Sigma70_r4"/>
    <property type="match status" value="1"/>
</dbReference>
<keyword evidence="2 6" id="KW-0805">Transcription regulation</keyword>
<evidence type="ECO:0000256" key="4">
    <source>
        <dbReference type="ARBA" id="ARBA00023125"/>
    </source>
</evidence>
<reference evidence="10" key="1">
    <citation type="submission" date="2018-12" db="EMBL/GenBank/DDBJ databases">
        <title>Bacillus chawlae sp. nov., Bacillus glennii sp. nov., and Bacillus saganii sp. nov. Isolated from the Vehicle Assembly Building at Kennedy Space Center where the Viking Spacecraft were Assembled.</title>
        <authorList>
            <person name="Seuylemezian A."/>
            <person name="Vaishampayan P."/>
        </authorList>
    </citation>
    <scope>NUCLEOTIDE SEQUENCE [LARGE SCALE GENOMIC DNA]</scope>
    <source>
        <strain evidence="10">DSM 13966</strain>
    </source>
</reference>
<organism evidence="9 10">
    <name type="scientific">Mesobacillus subterraneus</name>
    <dbReference type="NCBI Taxonomy" id="285983"/>
    <lineage>
        <taxon>Bacteria</taxon>
        <taxon>Bacillati</taxon>
        <taxon>Bacillota</taxon>
        <taxon>Bacilli</taxon>
        <taxon>Bacillales</taxon>
        <taxon>Bacillaceae</taxon>
        <taxon>Mesobacillus</taxon>
    </lineage>
</organism>
<comment type="caution">
    <text evidence="9">The sequence shown here is derived from an EMBL/GenBank/DDBJ whole genome shotgun (WGS) entry which is preliminary data.</text>
</comment>
<dbReference type="SUPFAM" id="SSF88946">
    <property type="entry name" value="Sigma2 domain of RNA polymerase sigma factors"/>
    <property type="match status" value="1"/>
</dbReference>
<proteinExistence type="inferred from homology"/>
<dbReference type="InterPro" id="IPR039425">
    <property type="entry name" value="RNA_pol_sigma-70-like"/>
</dbReference>
<dbReference type="GO" id="GO:0003677">
    <property type="term" value="F:DNA binding"/>
    <property type="evidence" value="ECO:0007669"/>
    <property type="project" value="UniProtKB-KW"/>
</dbReference>
<evidence type="ECO:0000313" key="9">
    <source>
        <dbReference type="EMBL" id="RSD28271.1"/>
    </source>
</evidence>
<protein>
    <recommendedName>
        <fullName evidence="6">RNA polymerase sigma factor</fullName>
    </recommendedName>
</protein>
<dbReference type="PROSITE" id="PS01063">
    <property type="entry name" value="SIGMA70_ECF"/>
    <property type="match status" value="1"/>
</dbReference>
<dbReference type="Proteomes" id="UP000279911">
    <property type="component" value="Unassembled WGS sequence"/>
</dbReference>
<dbReference type="GO" id="GO:0006950">
    <property type="term" value="P:response to stress"/>
    <property type="evidence" value="ECO:0007669"/>
    <property type="project" value="UniProtKB-ARBA"/>
</dbReference>
<dbReference type="Pfam" id="PF04542">
    <property type="entry name" value="Sigma70_r2"/>
    <property type="match status" value="1"/>
</dbReference>
<evidence type="ECO:0000259" key="7">
    <source>
        <dbReference type="Pfam" id="PF04542"/>
    </source>
</evidence>
<dbReference type="GO" id="GO:0006352">
    <property type="term" value="P:DNA-templated transcription initiation"/>
    <property type="evidence" value="ECO:0007669"/>
    <property type="project" value="InterPro"/>
</dbReference>
<gene>
    <name evidence="9" type="ORF">EJA10_07405</name>
</gene>
<dbReference type="InterPro" id="IPR000838">
    <property type="entry name" value="RNA_pol_sigma70_ECF_CS"/>
</dbReference>
<dbReference type="InterPro" id="IPR014284">
    <property type="entry name" value="RNA_pol_sigma-70_dom"/>
</dbReference>
<accession>A0A427TV46</accession>
<dbReference type="AlphaFoldDB" id="A0A427TV46"/>
<dbReference type="Gene3D" id="1.10.10.10">
    <property type="entry name" value="Winged helix-like DNA-binding domain superfamily/Winged helix DNA-binding domain"/>
    <property type="match status" value="1"/>
</dbReference>
<name>A0A427TV46_9BACI</name>
<sequence>MLRDHYSIHFQKVYEEYSDKVYGYLLLLTGKKEVAEDLTQETFLKVYKHIHQFNGESQMFTWLVKIARNVAIDHLRRGKRLRFFSLDKYVIQSCQPSPVEIIVKGEKTSLLYKAIKTLKLSYQEVLILRKIKEFSIRETALILGWSESKVKITTSRAMAALKKELKRRGELIEEII</sequence>
<evidence type="ECO:0000259" key="8">
    <source>
        <dbReference type="Pfam" id="PF08281"/>
    </source>
</evidence>
<dbReference type="OrthoDB" id="306910at2"/>
<dbReference type="PANTHER" id="PTHR43133:SF8">
    <property type="entry name" value="RNA POLYMERASE SIGMA FACTOR HI_1459-RELATED"/>
    <property type="match status" value="1"/>
</dbReference>
<keyword evidence="3 6" id="KW-0731">Sigma factor</keyword>
<dbReference type="Gene3D" id="1.10.1740.10">
    <property type="match status" value="1"/>
</dbReference>
<evidence type="ECO:0000313" key="10">
    <source>
        <dbReference type="Proteomes" id="UP000279911"/>
    </source>
</evidence>